<comment type="subcellular location">
    <subcellularLocation>
        <location evidence="9">Cytoplasm</location>
    </subcellularLocation>
</comment>
<accession>A0ABS4NXV6</accession>
<dbReference type="NCBIfam" id="TIGR00398">
    <property type="entry name" value="metG"/>
    <property type="match status" value="1"/>
</dbReference>
<dbReference type="Gene3D" id="3.40.50.620">
    <property type="entry name" value="HUPs"/>
    <property type="match status" value="1"/>
</dbReference>
<feature type="short sequence motif" description="'KMSKS' region" evidence="9">
    <location>
        <begin position="337"/>
        <end position="341"/>
    </location>
</feature>
<dbReference type="Pfam" id="PF19303">
    <property type="entry name" value="Anticodon_3"/>
    <property type="match status" value="1"/>
</dbReference>
<comment type="caution">
    <text evidence="9">Lacks conserved residue(s) required for the propagation of feature annotation.</text>
</comment>
<sequence length="572" mass="64640">MANIFIGGAWPYANGSLHLGRLASILPGDILARYHRAKGDAVLYVSGSDCHGTPVAVQAAQEGVAPGEFASRYHEEFAACFRALGFTYDLYTRTDQAHHHNTVQELFLKLLDHGYLYQKPGLQCYCEQDQRFLPDRYVHGLCPVCGQQARGDQCDYCSTILDPVDLLERTCALCGSTPVLRSTQHYYLSLSSFQQALTEYTDSAQGWRDNAVRLTRRYLQEGLQDRAATRDLDWGVDVPTPGFADKKIYVWIEAVSGYLSASKQWAAETGGRWEDFWSVGSAQDNDGQPPITAYYVHGKDNIPFHSLIWPAILLGAEELHLPDRIFSSEYLTLEGQKFSTSRNWAVWVPDILSRYDPDSVRYFLTANGPEKRDADFSWREFIYSHNSELLGAFGNFVNRSLVFVNKFWKGSVPDGVLDEAWVSSLDQLYKEAGRLTQAGHFKEALEFIFSHIRQANKYFDQQQPWLQIKHDPAAGANTLYTCVQIIANLSNLLNPFLPFSCEKIRGFLSIEQPVWHPVSVLAEQPILELELLFERIDVERIEEEIERMKDKSVLPLIPLTKASGEGKNAPGS</sequence>
<dbReference type="InterPro" id="IPR009080">
    <property type="entry name" value="tRNAsynth_Ia_anticodon-bd"/>
</dbReference>
<evidence type="ECO:0000313" key="12">
    <source>
        <dbReference type="EMBL" id="MBP2114881.1"/>
    </source>
</evidence>
<dbReference type="Gene3D" id="2.20.28.20">
    <property type="entry name" value="Methionyl-tRNA synthetase, Zn-domain"/>
    <property type="match status" value="1"/>
</dbReference>
<comment type="similarity">
    <text evidence="2 9">Belongs to the class-I aminoacyl-tRNA synthetase family. MetG type 1 subfamily.</text>
</comment>
<comment type="cofactor">
    <cofactor evidence="9">
        <name>Zn(2+)</name>
        <dbReference type="ChEBI" id="CHEBI:29105"/>
    </cofactor>
    <text evidence="9">Binds 1 zinc ion per subunit.</text>
</comment>
<feature type="binding site" evidence="9">
    <location>
        <position position="142"/>
    </location>
    <ligand>
        <name>Zn(2+)</name>
        <dbReference type="ChEBI" id="CHEBI:29105"/>
    </ligand>
</feature>
<name>A0ABS4NXV6_9BACL</name>
<dbReference type="InterPro" id="IPR029038">
    <property type="entry name" value="MetRS_Zn"/>
</dbReference>
<evidence type="ECO:0000259" key="10">
    <source>
        <dbReference type="Pfam" id="PF09334"/>
    </source>
</evidence>
<comment type="function">
    <text evidence="1 9">Is required not only for elongation of protein synthesis but also for the initiation of all mRNA translation through initiator tRNA(fMet) aminoacylation.</text>
</comment>
<feature type="binding site" evidence="9">
    <location>
        <position position="157"/>
    </location>
    <ligand>
        <name>Zn(2+)</name>
        <dbReference type="ChEBI" id="CHEBI:29105"/>
    </ligand>
</feature>
<dbReference type="SUPFAM" id="SSF52374">
    <property type="entry name" value="Nucleotidylyl transferase"/>
    <property type="match status" value="1"/>
</dbReference>
<feature type="binding site" evidence="9">
    <location>
        <position position="145"/>
    </location>
    <ligand>
        <name>Zn(2+)</name>
        <dbReference type="ChEBI" id="CHEBI:29105"/>
    </ligand>
</feature>
<dbReference type="InterPro" id="IPR014729">
    <property type="entry name" value="Rossmann-like_a/b/a_fold"/>
</dbReference>
<evidence type="ECO:0000256" key="5">
    <source>
        <dbReference type="ARBA" id="ARBA00022840"/>
    </source>
</evidence>
<evidence type="ECO:0000313" key="13">
    <source>
        <dbReference type="Proteomes" id="UP000773462"/>
    </source>
</evidence>
<keyword evidence="9" id="KW-0862">Zinc</keyword>
<evidence type="ECO:0000256" key="6">
    <source>
        <dbReference type="ARBA" id="ARBA00022917"/>
    </source>
</evidence>
<dbReference type="EC" id="6.1.1.10" evidence="9"/>
<organism evidence="12 13">
    <name type="scientific">Paenibacillus silagei</name>
    <dbReference type="NCBI Taxonomy" id="1670801"/>
    <lineage>
        <taxon>Bacteria</taxon>
        <taxon>Bacillati</taxon>
        <taxon>Bacillota</taxon>
        <taxon>Bacilli</taxon>
        <taxon>Bacillales</taxon>
        <taxon>Paenibacillaceae</taxon>
        <taxon>Paenibacillus</taxon>
    </lineage>
</organism>
<evidence type="ECO:0000256" key="4">
    <source>
        <dbReference type="ARBA" id="ARBA00022741"/>
    </source>
</evidence>
<dbReference type="Gene3D" id="1.10.730.10">
    <property type="entry name" value="Isoleucyl-tRNA Synthetase, Domain 1"/>
    <property type="match status" value="1"/>
</dbReference>
<evidence type="ECO:0000256" key="1">
    <source>
        <dbReference type="ARBA" id="ARBA00003314"/>
    </source>
</evidence>
<evidence type="ECO:0000256" key="7">
    <source>
        <dbReference type="ARBA" id="ARBA00023146"/>
    </source>
</evidence>
<dbReference type="PRINTS" id="PR01041">
    <property type="entry name" value="TRNASYNTHMET"/>
</dbReference>
<keyword evidence="9" id="KW-0479">Metal-binding</keyword>
<keyword evidence="7 9" id="KW-0030">Aminoacyl-tRNA synthetase</keyword>
<dbReference type="Pfam" id="PF09334">
    <property type="entry name" value="tRNA-synt_1g"/>
    <property type="match status" value="1"/>
</dbReference>
<dbReference type="EMBL" id="JAGGLV010000021">
    <property type="protein sequence ID" value="MBP2114881.1"/>
    <property type="molecule type" value="Genomic_DNA"/>
</dbReference>
<feature type="binding site" evidence="9">
    <location>
        <position position="340"/>
    </location>
    <ligand>
        <name>ATP</name>
        <dbReference type="ChEBI" id="CHEBI:30616"/>
    </ligand>
</feature>
<keyword evidence="4 9" id="KW-0547">Nucleotide-binding</keyword>
<dbReference type="InterPro" id="IPR015413">
    <property type="entry name" value="Methionyl/Leucyl_tRNA_Synth"/>
</dbReference>
<dbReference type="Proteomes" id="UP000773462">
    <property type="component" value="Unassembled WGS sequence"/>
</dbReference>
<comment type="catalytic activity">
    <reaction evidence="8 9">
        <text>tRNA(Met) + L-methionine + ATP = L-methionyl-tRNA(Met) + AMP + diphosphate</text>
        <dbReference type="Rhea" id="RHEA:13481"/>
        <dbReference type="Rhea" id="RHEA-COMP:9667"/>
        <dbReference type="Rhea" id="RHEA-COMP:9698"/>
        <dbReference type="ChEBI" id="CHEBI:30616"/>
        <dbReference type="ChEBI" id="CHEBI:33019"/>
        <dbReference type="ChEBI" id="CHEBI:57844"/>
        <dbReference type="ChEBI" id="CHEBI:78442"/>
        <dbReference type="ChEBI" id="CHEBI:78530"/>
        <dbReference type="ChEBI" id="CHEBI:456215"/>
        <dbReference type="EC" id="6.1.1.10"/>
    </reaction>
</comment>
<dbReference type="HAMAP" id="MF_00098">
    <property type="entry name" value="Met_tRNA_synth_type1"/>
    <property type="match status" value="1"/>
</dbReference>
<evidence type="ECO:0000256" key="8">
    <source>
        <dbReference type="ARBA" id="ARBA00047364"/>
    </source>
</evidence>
<comment type="subunit">
    <text evidence="9">Monomer.</text>
</comment>
<evidence type="ECO:0000259" key="11">
    <source>
        <dbReference type="Pfam" id="PF19303"/>
    </source>
</evidence>
<dbReference type="InterPro" id="IPR014758">
    <property type="entry name" value="Met-tRNA_synth"/>
</dbReference>
<evidence type="ECO:0000256" key="2">
    <source>
        <dbReference type="ARBA" id="ARBA00008258"/>
    </source>
</evidence>
<keyword evidence="13" id="KW-1185">Reference proteome</keyword>
<dbReference type="GO" id="GO:0004825">
    <property type="term" value="F:methionine-tRNA ligase activity"/>
    <property type="evidence" value="ECO:0007669"/>
    <property type="project" value="UniProtKB-EC"/>
</dbReference>
<dbReference type="CDD" id="cd07957">
    <property type="entry name" value="Anticodon_Ia_Met"/>
    <property type="match status" value="1"/>
</dbReference>
<dbReference type="CDD" id="cd00814">
    <property type="entry name" value="MetRS_core"/>
    <property type="match status" value="1"/>
</dbReference>
<feature type="binding site" evidence="9">
    <location>
        <position position="154"/>
    </location>
    <ligand>
        <name>Zn(2+)</name>
        <dbReference type="ChEBI" id="CHEBI:29105"/>
    </ligand>
</feature>
<dbReference type="InterPro" id="IPR023458">
    <property type="entry name" value="Met-tRNA_ligase_1"/>
</dbReference>
<dbReference type="SUPFAM" id="SSF47323">
    <property type="entry name" value="Anticodon-binding domain of a subclass of class I aminoacyl-tRNA synthetases"/>
    <property type="match status" value="1"/>
</dbReference>
<evidence type="ECO:0000256" key="9">
    <source>
        <dbReference type="HAMAP-Rule" id="MF_00098"/>
    </source>
</evidence>
<dbReference type="InterPro" id="IPR041872">
    <property type="entry name" value="Anticodon_Met"/>
</dbReference>
<evidence type="ECO:0000256" key="3">
    <source>
        <dbReference type="ARBA" id="ARBA00022598"/>
    </source>
</evidence>
<dbReference type="RefSeq" id="WP_209877667.1">
    <property type="nucleotide sequence ID" value="NZ_JAGGLV010000021.1"/>
</dbReference>
<keyword evidence="5 9" id="KW-0067">ATP-binding</keyword>
<keyword evidence="9" id="KW-0963">Cytoplasm</keyword>
<dbReference type="SUPFAM" id="SSF57770">
    <property type="entry name" value="Methionyl-tRNA synthetase (MetRS), Zn-domain"/>
    <property type="match status" value="1"/>
</dbReference>
<dbReference type="PANTHER" id="PTHR45765">
    <property type="entry name" value="METHIONINE--TRNA LIGASE"/>
    <property type="match status" value="1"/>
</dbReference>
<reference evidence="12 13" key="1">
    <citation type="submission" date="2021-03" db="EMBL/GenBank/DDBJ databases">
        <title>Genomic Encyclopedia of Type Strains, Phase IV (KMG-IV): sequencing the most valuable type-strain genomes for metagenomic binning, comparative biology and taxonomic classification.</title>
        <authorList>
            <person name="Goeker M."/>
        </authorList>
    </citation>
    <scope>NUCLEOTIDE SEQUENCE [LARGE SCALE GENOMIC DNA]</scope>
    <source>
        <strain evidence="12 13">DSM 101953</strain>
    </source>
</reference>
<feature type="domain" description="Methionyl-tRNA synthetase anticodon-binding" evidence="11">
    <location>
        <begin position="420"/>
        <end position="516"/>
    </location>
</feature>
<feature type="domain" description="Methionyl/Leucyl tRNA synthetase" evidence="10">
    <location>
        <begin position="5"/>
        <end position="400"/>
    </location>
</feature>
<keyword evidence="6 9" id="KW-0648">Protein biosynthesis</keyword>
<comment type="caution">
    <text evidence="12">The sequence shown here is derived from an EMBL/GenBank/DDBJ whole genome shotgun (WGS) entry which is preliminary data.</text>
</comment>
<dbReference type="PANTHER" id="PTHR45765:SF1">
    <property type="entry name" value="METHIONINE--TRNA LIGASE, CYTOPLASMIC"/>
    <property type="match status" value="1"/>
</dbReference>
<protein>
    <recommendedName>
        <fullName evidence="9">Methionine--tRNA ligase</fullName>
        <ecNumber evidence="9">6.1.1.10</ecNumber>
    </recommendedName>
    <alternativeName>
        <fullName evidence="9">Methionyl-tRNA synthetase</fullName>
        <shortName evidence="9">MetRS</shortName>
    </alternativeName>
</protein>
<gene>
    <name evidence="9" type="primary">metG</name>
    <name evidence="12" type="ORF">J2Z70_005065</name>
</gene>
<proteinExistence type="inferred from homology"/>
<dbReference type="InterPro" id="IPR033911">
    <property type="entry name" value="MetRS_core"/>
</dbReference>
<keyword evidence="3 9" id="KW-0436">Ligase</keyword>